<evidence type="ECO:0000256" key="2">
    <source>
        <dbReference type="SAM" id="MobiDB-lite"/>
    </source>
</evidence>
<keyword evidence="5" id="KW-1185">Reference proteome</keyword>
<evidence type="ECO:0000313" key="5">
    <source>
        <dbReference type="Proteomes" id="UP000001056"/>
    </source>
</evidence>
<dbReference type="Gene3D" id="1.10.10.60">
    <property type="entry name" value="Homeodomain-like"/>
    <property type="match status" value="1"/>
</dbReference>
<gene>
    <name evidence="4" type="ORF">CHGG_00486</name>
</gene>
<dbReference type="InterPro" id="IPR007889">
    <property type="entry name" value="HTH_Psq"/>
</dbReference>
<keyword evidence="1" id="KW-0175">Coiled coil</keyword>
<feature type="compositionally biased region" description="Low complexity" evidence="2">
    <location>
        <begin position="59"/>
        <end position="72"/>
    </location>
</feature>
<evidence type="ECO:0000313" key="4">
    <source>
        <dbReference type="EMBL" id="EAQ92251.1"/>
    </source>
</evidence>
<dbReference type="SUPFAM" id="SSF46689">
    <property type="entry name" value="Homeodomain-like"/>
    <property type="match status" value="1"/>
</dbReference>
<dbReference type="HOGENOM" id="CLU_1180092_0_0_1"/>
<sequence>MTDCAPIGKRLFLRRYAQAKNDAIKERNIRSGWKASGLWPVNLDKPPDEPSTVEPNQPVSQSASQSVSQSVSRRLIKTPNRSQEVHRLISTNVRLRRLQTIDPVARSLFKKVGKSLDNTAIKVASQEQKIRALEAEVDRLRPRKRKKVRMDPNTRFAQIEQIMQAKKALAKQLELSEKLPRTLEALRSGQIKSIRKAAAAFDVPNRILQERVKGVLHVNKRKSRVESYSRPKNLP</sequence>
<name>Q2HH18_CHAGB</name>
<dbReference type="OrthoDB" id="4833365at2759"/>
<evidence type="ECO:0000256" key="1">
    <source>
        <dbReference type="SAM" id="Coils"/>
    </source>
</evidence>
<dbReference type="RefSeq" id="XP_001219707.1">
    <property type="nucleotide sequence ID" value="XM_001219706.1"/>
</dbReference>
<evidence type="ECO:0000259" key="3">
    <source>
        <dbReference type="Pfam" id="PF05225"/>
    </source>
</evidence>
<feature type="domain" description="HTH psq-type" evidence="3">
    <location>
        <begin position="178"/>
        <end position="216"/>
    </location>
</feature>
<proteinExistence type="predicted"/>
<protein>
    <recommendedName>
        <fullName evidence="3">HTH psq-type domain-containing protein</fullName>
    </recommendedName>
</protein>
<dbReference type="Proteomes" id="UP000001056">
    <property type="component" value="Unassembled WGS sequence"/>
</dbReference>
<reference evidence="5" key="1">
    <citation type="journal article" date="2015" name="Genome Announc.">
        <title>Draft genome sequence of the cellulolytic fungus Chaetomium globosum.</title>
        <authorList>
            <person name="Cuomo C.A."/>
            <person name="Untereiner W.A."/>
            <person name="Ma L.-J."/>
            <person name="Grabherr M."/>
            <person name="Birren B.W."/>
        </authorList>
    </citation>
    <scope>NUCLEOTIDE SEQUENCE [LARGE SCALE GENOMIC DNA]</scope>
    <source>
        <strain evidence="5">ATCC 6205 / CBS 148.51 / DSM 1962 / NBRC 6347 / NRRL 1970</strain>
    </source>
</reference>
<dbReference type="OMA" id="THQEDQQ"/>
<feature type="region of interest" description="Disordered" evidence="2">
    <location>
        <begin position="37"/>
        <end position="81"/>
    </location>
</feature>
<dbReference type="InParanoid" id="Q2HH18"/>
<accession>Q2HH18</accession>
<dbReference type="EMBL" id="CH408029">
    <property type="protein sequence ID" value="EAQ92251.1"/>
    <property type="molecule type" value="Genomic_DNA"/>
</dbReference>
<dbReference type="AlphaFoldDB" id="Q2HH18"/>
<dbReference type="eggNOG" id="ENOG502S7C8">
    <property type="taxonomic scope" value="Eukaryota"/>
</dbReference>
<dbReference type="Pfam" id="PF05225">
    <property type="entry name" value="HTH_psq"/>
    <property type="match status" value="1"/>
</dbReference>
<dbReference type="VEuPathDB" id="FungiDB:CHGG_00486"/>
<dbReference type="GO" id="GO:0003677">
    <property type="term" value="F:DNA binding"/>
    <property type="evidence" value="ECO:0007669"/>
    <property type="project" value="InterPro"/>
</dbReference>
<dbReference type="GeneID" id="4388246"/>
<dbReference type="InterPro" id="IPR009057">
    <property type="entry name" value="Homeodomain-like_sf"/>
</dbReference>
<feature type="coiled-coil region" evidence="1">
    <location>
        <begin position="116"/>
        <end position="179"/>
    </location>
</feature>
<organism evidence="4 5">
    <name type="scientific">Chaetomium globosum (strain ATCC 6205 / CBS 148.51 / DSM 1962 / NBRC 6347 / NRRL 1970)</name>
    <name type="common">Soil fungus</name>
    <dbReference type="NCBI Taxonomy" id="306901"/>
    <lineage>
        <taxon>Eukaryota</taxon>
        <taxon>Fungi</taxon>
        <taxon>Dikarya</taxon>
        <taxon>Ascomycota</taxon>
        <taxon>Pezizomycotina</taxon>
        <taxon>Sordariomycetes</taxon>
        <taxon>Sordariomycetidae</taxon>
        <taxon>Sordariales</taxon>
        <taxon>Chaetomiaceae</taxon>
        <taxon>Chaetomium</taxon>
    </lineage>
</organism>